<dbReference type="InterPro" id="IPR042257">
    <property type="entry name" value="DGOK_C"/>
</dbReference>
<dbReference type="HOGENOM" id="CLU_058005_2_0_6"/>
<proteinExistence type="predicted"/>
<dbReference type="InterPro" id="IPR042258">
    <property type="entry name" value="DGOK_N"/>
</dbReference>
<dbReference type="EMBL" id="CP010415">
    <property type="protein sequence ID" value="AJE23347.1"/>
    <property type="molecule type" value="Genomic_DNA"/>
</dbReference>
<dbReference type="GO" id="GO:0008671">
    <property type="term" value="F:2-dehydro-3-deoxygalactonokinase activity"/>
    <property type="evidence" value="ECO:0007669"/>
    <property type="project" value="InterPro"/>
</dbReference>
<dbReference type="Proteomes" id="UP000068210">
    <property type="component" value="Chromosome"/>
</dbReference>
<evidence type="ECO:0000313" key="1">
    <source>
        <dbReference type="EMBL" id="AJE23347.1"/>
    </source>
</evidence>
<keyword evidence="1" id="KW-0418">Kinase</keyword>
<dbReference type="AlphaFoldDB" id="A0A0C4WWM6"/>
<dbReference type="RefSeq" id="WP_039807018.1">
    <property type="nucleotide sequence ID" value="NZ_CP010415.1"/>
</dbReference>
<protein>
    <submittedName>
        <fullName evidence="1">2-keto-3-deoxy-galactonokinase</fullName>
    </submittedName>
</protein>
<reference evidence="1 2" key="1">
    <citation type="journal article" date="2015" name="PLoS ONE">
        <title>Azotobacter Genomes: The Genome of Azotobacter chroococcum NCIMB 8003 (ATCC 4412).</title>
        <authorList>
            <person name="Robson R.L."/>
            <person name="Jones R."/>
            <person name="Robson R.M."/>
            <person name="Schwartz A."/>
            <person name="Richardson T.H."/>
        </authorList>
    </citation>
    <scope>NUCLEOTIDE SEQUENCE [LARGE SCALE GENOMIC DNA]</scope>
    <source>
        <strain evidence="1 2">NCIMB 8003</strain>
    </source>
</reference>
<dbReference type="STRING" id="1328314.Achr_39610"/>
<dbReference type="GO" id="GO:0034194">
    <property type="term" value="P:D-galactonate catabolic process"/>
    <property type="evidence" value="ECO:0007669"/>
    <property type="project" value="InterPro"/>
</dbReference>
<keyword evidence="2" id="KW-1185">Reference proteome</keyword>
<organism evidence="1 2">
    <name type="scientific">Azotobacter chroococcum NCIMB 8003</name>
    <dbReference type="NCBI Taxonomy" id="1328314"/>
    <lineage>
        <taxon>Bacteria</taxon>
        <taxon>Pseudomonadati</taxon>
        <taxon>Pseudomonadota</taxon>
        <taxon>Gammaproteobacteria</taxon>
        <taxon>Pseudomonadales</taxon>
        <taxon>Pseudomonadaceae</taxon>
        <taxon>Azotobacter</taxon>
    </lineage>
</organism>
<sequence>MSDSEIPRLIGLDWGTSSLRAYLLGEGGRVLDRRAEPWGIQHVPDGDFARAFAALTGDWRARWPGLPALAAGMIGSAQGWQEVPYVECPADAARLVGGLRRIDSGDGGSLHLVPGVLDAGALPNVLRGEETQVFGALQLAPELSAKALLVLPGTHSKWAAVEDSAIRHFSTYMTGELFAVLRDHSILGRPARAQGSRLAPDAFARGLELAREGAVAGRLFSARSLVLTGRLAAEESLDYLSGLLIGEELRCALASLDGACPPLVLIGDGALCRRYREALRQFGVEDVRLLEEAGSAGLWRIAEAAGLLATPAIPTWSTDYV</sequence>
<keyword evidence="1" id="KW-0808">Transferase</keyword>
<dbReference type="InterPro" id="IPR007729">
    <property type="entry name" value="DGOK"/>
</dbReference>
<gene>
    <name evidence="1" type="primary">dgoK</name>
    <name evidence="1" type="ORF">Achr_39610</name>
</gene>
<dbReference type="Gene3D" id="3.30.420.310">
    <property type="entry name" value="2-keto-3-deoxy-galactonokinase, C-terminal domain"/>
    <property type="match status" value="1"/>
</dbReference>
<dbReference type="Pfam" id="PF05035">
    <property type="entry name" value="DGOK"/>
    <property type="match status" value="1"/>
</dbReference>
<dbReference type="Gene3D" id="3.30.420.300">
    <property type="entry name" value="2-keto-3-deoxy-galactonokinase, substrate binding domain"/>
    <property type="match status" value="1"/>
</dbReference>
<evidence type="ECO:0000313" key="2">
    <source>
        <dbReference type="Proteomes" id="UP000068210"/>
    </source>
</evidence>
<dbReference type="CDD" id="cd24012">
    <property type="entry name" value="ASKHA_NBD_KDGal-kinase"/>
    <property type="match status" value="1"/>
</dbReference>
<accession>A0A0C4WWM6</accession>
<name>A0A0C4WWM6_9GAMM</name>
<dbReference type="KEGG" id="acx:Achr_39610"/>